<dbReference type="Gene3D" id="2.40.50.100">
    <property type="match status" value="2"/>
</dbReference>
<evidence type="ECO:0000256" key="2">
    <source>
        <dbReference type="SAM" id="Coils"/>
    </source>
</evidence>
<dbReference type="GO" id="GO:0015562">
    <property type="term" value="F:efflux transmembrane transporter activity"/>
    <property type="evidence" value="ECO:0007669"/>
    <property type="project" value="TreeGrafter"/>
</dbReference>
<feature type="coiled-coil region" evidence="2">
    <location>
        <begin position="105"/>
        <end position="153"/>
    </location>
</feature>
<comment type="similarity">
    <text evidence="1">Belongs to the membrane fusion protein (MFP) (TC 8.A.1) family.</text>
</comment>
<evidence type="ECO:0000313" key="5">
    <source>
        <dbReference type="EMBL" id="KXO11331.1"/>
    </source>
</evidence>
<keyword evidence="6" id="KW-1185">Reference proteome</keyword>
<keyword evidence="2" id="KW-0175">Coiled coil</keyword>
<evidence type="ECO:0000313" key="6">
    <source>
        <dbReference type="Proteomes" id="UP000070282"/>
    </source>
</evidence>
<dbReference type="PANTHER" id="PTHR30469:SF15">
    <property type="entry name" value="HLYD FAMILY OF SECRETION PROTEINS"/>
    <property type="match status" value="1"/>
</dbReference>
<protein>
    <recommendedName>
        <fullName evidence="3">Multidrug resistance protein MdtA-like barrel-sandwich hybrid domain-containing protein</fullName>
    </recommendedName>
</protein>
<reference evidence="6" key="1">
    <citation type="submission" date="2015-12" db="EMBL/GenBank/DDBJ databases">
        <authorList>
            <person name="Lima A."/>
            <person name="Farahani Zayas N."/>
            <person name="Castro Da Silva M.A."/>
            <person name="Cabral A."/>
            <person name="Pessatti M.L."/>
        </authorList>
    </citation>
    <scope>NUCLEOTIDE SEQUENCE [LARGE SCALE GENOMIC DNA]</scope>
    <source>
        <strain evidence="6">LAMA 842</strain>
    </source>
</reference>
<dbReference type="AlphaFoldDB" id="A0A137SE03"/>
<organism evidence="4 6">
    <name type="scientific">Marinobacter excellens LAMA 842</name>
    <dbReference type="NCBI Taxonomy" id="1306954"/>
    <lineage>
        <taxon>Bacteria</taxon>
        <taxon>Pseudomonadati</taxon>
        <taxon>Pseudomonadota</taxon>
        <taxon>Gammaproteobacteria</taxon>
        <taxon>Pseudomonadales</taxon>
        <taxon>Marinobacteraceae</taxon>
        <taxon>Marinobacter</taxon>
    </lineage>
</organism>
<dbReference type="InterPro" id="IPR058625">
    <property type="entry name" value="MdtA-like_BSH"/>
</dbReference>
<dbReference type="RefSeq" id="WP_061331204.1">
    <property type="nucleotide sequence ID" value="NZ_LOCO01000003.1"/>
</dbReference>
<name>A0A137SE03_9GAMM</name>
<dbReference type="GO" id="GO:1990281">
    <property type="term" value="C:efflux pump complex"/>
    <property type="evidence" value="ECO:0007669"/>
    <property type="project" value="TreeGrafter"/>
</dbReference>
<dbReference type="PANTHER" id="PTHR30469">
    <property type="entry name" value="MULTIDRUG RESISTANCE PROTEIN MDTA"/>
    <property type="match status" value="1"/>
</dbReference>
<feature type="domain" description="Multidrug resistance protein MdtA-like barrel-sandwich hybrid" evidence="3">
    <location>
        <begin position="67"/>
        <end position="243"/>
    </location>
</feature>
<evidence type="ECO:0000313" key="4">
    <source>
        <dbReference type="EMBL" id="KXO10667.1"/>
    </source>
</evidence>
<evidence type="ECO:0000259" key="3">
    <source>
        <dbReference type="Pfam" id="PF25917"/>
    </source>
</evidence>
<dbReference type="EMBL" id="LOCO01000003">
    <property type="protein sequence ID" value="KXO11331.1"/>
    <property type="molecule type" value="Genomic_DNA"/>
</dbReference>
<dbReference type="PATRIC" id="fig|1306954.6.peg.2327"/>
<sequence length="413" mass="44772">MYKRFVPLLILAAGIAGFIVLKATRPEPAQVAATERSWRVEVQVVAPATGVPVLPLYGEVVAPDQQTVAATMAGRIAERPAAEGARVNRGDLLLALDEADIEPALAQARAQVQDLQAQIRSEQVRHRNDQRALESEQAIADNARRQFERIEALVGRNLASRENLEAATDALARAELTVSTRERAIDEHPARLQSLQARLLQATANLTATERDGDRARVVAPFDGVVTNVQVAVGDQVSRNQSLLSIYPLAGLEVRARVPEVFQRELIGALERGDTLNAYSRNREHRFTLTRFAGIADPAGTEAVLTLDGAPAGLRPGALLPLTLERPAREQAVEVPFSALYGADSIYLMTDDQRMQRVQVERIGEAIASNGERRLLIAGEQLTPGARLIITHLPNAMTGLKVEVAGDNGESSE</sequence>
<dbReference type="EMBL" id="LOCO01000005">
    <property type="protein sequence ID" value="KXO10667.1"/>
    <property type="molecule type" value="Genomic_DNA"/>
</dbReference>
<gene>
    <name evidence="4" type="ORF">J122_1282</name>
    <name evidence="5" type="ORF">J122_775</name>
</gene>
<dbReference type="Gene3D" id="1.10.287.470">
    <property type="entry name" value="Helix hairpin bin"/>
    <property type="match status" value="1"/>
</dbReference>
<comment type="caution">
    <text evidence="4">The sequence shown here is derived from an EMBL/GenBank/DDBJ whole genome shotgun (WGS) entry which is preliminary data.</text>
</comment>
<evidence type="ECO:0000256" key="1">
    <source>
        <dbReference type="ARBA" id="ARBA00009477"/>
    </source>
</evidence>
<dbReference type="Pfam" id="PF25917">
    <property type="entry name" value="BSH_RND"/>
    <property type="match status" value="1"/>
</dbReference>
<accession>A0A137SE03</accession>
<dbReference type="Proteomes" id="UP000070282">
    <property type="component" value="Unassembled WGS sequence"/>
</dbReference>
<reference evidence="4" key="2">
    <citation type="submission" date="2015-12" db="EMBL/GenBank/DDBJ databases">
        <authorList>
            <person name="Shamseldin A."/>
            <person name="Moawad H."/>
            <person name="Abd El-Rahim W.M."/>
            <person name="Sadowsky M.J."/>
        </authorList>
    </citation>
    <scope>NUCLEOTIDE SEQUENCE [LARGE SCALE GENOMIC DNA]</scope>
    <source>
        <strain evidence="4">LAMA 842</strain>
    </source>
</reference>
<dbReference type="SUPFAM" id="SSF111369">
    <property type="entry name" value="HlyD-like secretion proteins"/>
    <property type="match status" value="2"/>
</dbReference>
<proteinExistence type="inferred from homology"/>